<protein>
    <submittedName>
        <fullName evidence="1">Uncharacterized protein</fullName>
    </submittedName>
</protein>
<accession>A0A2N5D781</accession>
<organism evidence="1 2">
    <name type="scientific">Caulobacter zeae</name>
    <dbReference type="NCBI Taxonomy" id="2055137"/>
    <lineage>
        <taxon>Bacteria</taxon>
        <taxon>Pseudomonadati</taxon>
        <taxon>Pseudomonadota</taxon>
        <taxon>Alphaproteobacteria</taxon>
        <taxon>Caulobacterales</taxon>
        <taxon>Caulobacteraceae</taxon>
        <taxon>Caulobacter</taxon>
    </lineage>
</organism>
<evidence type="ECO:0000313" key="2">
    <source>
        <dbReference type="Proteomes" id="UP000234479"/>
    </source>
</evidence>
<name>A0A2N5D781_9CAUL</name>
<sequence>MPPNRADPRARPRAPRAPRVFLRTIARLTRIAVEEGYGDSQTRRTLNYHLHTVGGLNGPADFVDPKFVPDFEGDVAWFEMEKVERGGEHRWPWWRAVRQVEPPADA</sequence>
<proteinExistence type="predicted"/>
<dbReference type="AlphaFoldDB" id="A0A2N5D781"/>
<keyword evidence="2" id="KW-1185">Reference proteome</keyword>
<comment type="caution">
    <text evidence="1">The sequence shown here is derived from an EMBL/GenBank/DDBJ whole genome shotgun (WGS) entry which is preliminary data.</text>
</comment>
<evidence type="ECO:0000313" key="1">
    <source>
        <dbReference type="EMBL" id="PLR21911.1"/>
    </source>
</evidence>
<dbReference type="Proteomes" id="UP000234479">
    <property type="component" value="Unassembled WGS sequence"/>
</dbReference>
<reference evidence="1 2" key="1">
    <citation type="submission" date="2017-12" db="EMBL/GenBank/DDBJ databases">
        <title>The genome sequence of Caulobacter sp. 410.</title>
        <authorList>
            <person name="Gao J."/>
            <person name="Mao X."/>
            <person name="Sun J."/>
        </authorList>
    </citation>
    <scope>NUCLEOTIDE SEQUENCE [LARGE SCALE GENOMIC DNA]</scope>
    <source>
        <strain evidence="1 2">410</strain>
    </source>
</reference>
<dbReference type="RefSeq" id="WP_101719743.1">
    <property type="nucleotide sequence ID" value="NZ_PJRS01000041.1"/>
</dbReference>
<gene>
    <name evidence="1" type="ORF">SGCZBJ_20300</name>
</gene>
<dbReference type="EMBL" id="PJRS01000041">
    <property type="protein sequence ID" value="PLR21911.1"/>
    <property type="molecule type" value="Genomic_DNA"/>
</dbReference>
<dbReference type="OrthoDB" id="7189494at2"/>